<dbReference type="CDD" id="cd02440">
    <property type="entry name" value="AdoMet_MTases"/>
    <property type="match status" value="1"/>
</dbReference>
<dbReference type="NCBIfam" id="NF000337">
    <property type="entry name" value="erm_SHROVE"/>
    <property type="match status" value="1"/>
</dbReference>
<feature type="binding site" evidence="5">
    <location>
        <position position="63"/>
    </location>
    <ligand>
        <name>S-adenosyl-L-methionine</name>
        <dbReference type="ChEBI" id="CHEBI:59789"/>
    </ligand>
</feature>
<organism evidence="8 9">
    <name type="scientific">Nocardiopsis metallicus</name>
    <dbReference type="NCBI Taxonomy" id="179819"/>
    <lineage>
        <taxon>Bacteria</taxon>
        <taxon>Bacillati</taxon>
        <taxon>Actinomycetota</taxon>
        <taxon>Actinomycetes</taxon>
        <taxon>Streptosporangiales</taxon>
        <taxon>Nocardiopsidaceae</taxon>
        <taxon>Nocardiopsis</taxon>
    </lineage>
</organism>
<feature type="binding site" evidence="5">
    <location>
        <position position="36"/>
    </location>
    <ligand>
        <name>S-adenosyl-L-methionine</name>
        <dbReference type="ChEBI" id="CHEBI:59789"/>
    </ligand>
</feature>
<feature type="binding site" evidence="5">
    <location>
        <position position="84"/>
    </location>
    <ligand>
        <name>S-adenosyl-L-methionine</name>
        <dbReference type="ChEBI" id="CHEBI:59789"/>
    </ligand>
</feature>
<keyword evidence="4 5" id="KW-0694">RNA-binding</keyword>
<name>A0A840W040_9ACTN</name>
<evidence type="ECO:0000256" key="4">
    <source>
        <dbReference type="ARBA" id="ARBA00022884"/>
    </source>
</evidence>
<evidence type="ECO:0000256" key="1">
    <source>
        <dbReference type="ARBA" id="ARBA00022603"/>
    </source>
</evidence>
<dbReference type="InterPro" id="IPR029063">
    <property type="entry name" value="SAM-dependent_MTases_sf"/>
</dbReference>
<dbReference type="GO" id="GO:0000179">
    <property type="term" value="F:rRNA (adenine-N6,N6-)-dimethyltransferase activity"/>
    <property type="evidence" value="ECO:0007669"/>
    <property type="project" value="UniProtKB-UniRule"/>
</dbReference>
<feature type="binding site" evidence="5">
    <location>
        <position position="38"/>
    </location>
    <ligand>
        <name>S-adenosyl-L-methionine</name>
        <dbReference type="ChEBI" id="CHEBI:59789"/>
    </ligand>
</feature>
<keyword evidence="1 5" id="KW-0489">Methyltransferase</keyword>
<dbReference type="InterPro" id="IPR020596">
    <property type="entry name" value="rRNA_Ade_Mease_Trfase_CS"/>
</dbReference>
<evidence type="ECO:0000256" key="3">
    <source>
        <dbReference type="ARBA" id="ARBA00022691"/>
    </source>
</evidence>
<evidence type="ECO:0000256" key="6">
    <source>
        <dbReference type="SAM" id="MobiDB-lite"/>
    </source>
</evidence>
<dbReference type="Pfam" id="PF00398">
    <property type="entry name" value="RrnaAD"/>
    <property type="match status" value="1"/>
</dbReference>
<feature type="compositionally biased region" description="Basic residues" evidence="6">
    <location>
        <begin position="23"/>
        <end position="33"/>
    </location>
</feature>
<dbReference type="EC" id="2.1.1.184" evidence="8"/>
<accession>A0A840W040</accession>
<comment type="caution">
    <text evidence="8">The sequence shown here is derived from an EMBL/GenBank/DDBJ whole genome shotgun (WGS) entry which is preliminary data.</text>
</comment>
<dbReference type="Gene3D" id="3.40.50.150">
    <property type="entry name" value="Vaccinia Virus protein VP39"/>
    <property type="match status" value="1"/>
</dbReference>
<dbReference type="GO" id="GO:0052910">
    <property type="term" value="F:23S rRNA (adenine(2085)-N(6))-dimethyltransferase activity"/>
    <property type="evidence" value="ECO:0007669"/>
    <property type="project" value="UniProtKB-EC"/>
</dbReference>
<dbReference type="InterPro" id="IPR020598">
    <property type="entry name" value="rRNA_Ade_methylase_Trfase_N"/>
</dbReference>
<dbReference type="AlphaFoldDB" id="A0A840W040"/>
<evidence type="ECO:0000256" key="2">
    <source>
        <dbReference type="ARBA" id="ARBA00022679"/>
    </source>
</evidence>
<keyword evidence="2 5" id="KW-0808">Transferase</keyword>
<reference evidence="8 9" key="1">
    <citation type="submission" date="2020-08" db="EMBL/GenBank/DDBJ databases">
        <title>Sequencing the genomes of 1000 actinobacteria strains.</title>
        <authorList>
            <person name="Klenk H.-P."/>
        </authorList>
    </citation>
    <scope>NUCLEOTIDE SEQUENCE [LARGE SCALE GENOMIC DNA]</scope>
    <source>
        <strain evidence="8 9">DSM 44598</strain>
    </source>
</reference>
<feature type="domain" description="Ribosomal RNA adenine methylase transferase N-terminal" evidence="7">
    <location>
        <begin position="43"/>
        <end position="208"/>
    </location>
</feature>
<dbReference type="InterPro" id="IPR001737">
    <property type="entry name" value="KsgA/Erm"/>
</dbReference>
<feature type="region of interest" description="Disordered" evidence="6">
    <location>
        <begin position="1"/>
        <end position="37"/>
    </location>
</feature>
<dbReference type="PANTHER" id="PTHR11727">
    <property type="entry name" value="DIMETHYLADENOSINE TRANSFERASE"/>
    <property type="match status" value="1"/>
</dbReference>
<dbReference type="SUPFAM" id="SSF53335">
    <property type="entry name" value="S-adenosyl-L-methionine-dependent methyltransferases"/>
    <property type="match status" value="1"/>
</dbReference>
<dbReference type="GO" id="GO:0003723">
    <property type="term" value="F:RNA binding"/>
    <property type="evidence" value="ECO:0007669"/>
    <property type="project" value="UniProtKB-UniRule"/>
</dbReference>
<proteinExistence type="inferred from homology"/>
<dbReference type="SMART" id="SM00650">
    <property type="entry name" value="rADc"/>
    <property type="match status" value="1"/>
</dbReference>
<evidence type="ECO:0000313" key="8">
    <source>
        <dbReference type="EMBL" id="MBB5490099.1"/>
    </source>
</evidence>
<evidence type="ECO:0000256" key="5">
    <source>
        <dbReference type="PROSITE-ProRule" id="PRU01026"/>
    </source>
</evidence>
<evidence type="ECO:0000313" key="9">
    <source>
        <dbReference type="Proteomes" id="UP000579647"/>
    </source>
</evidence>
<keyword evidence="9" id="KW-1185">Reference proteome</keyword>
<feature type="binding site" evidence="5">
    <location>
        <position position="110"/>
    </location>
    <ligand>
        <name>S-adenosyl-L-methionine</name>
        <dbReference type="ChEBI" id="CHEBI:59789"/>
    </ligand>
</feature>
<dbReference type="EMBL" id="JACHDO010000001">
    <property type="protein sequence ID" value="MBB5490099.1"/>
    <property type="molecule type" value="Genomic_DNA"/>
</dbReference>
<keyword evidence="3 5" id="KW-0949">S-adenosyl-L-methionine</keyword>
<dbReference type="GO" id="GO:0005829">
    <property type="term" value="C:cytosol"/>
    <property type="evidence" value="ECO:0007669"/>
    <property type="project" value="TreeGrafter"/>
</dbReference>
<dbReference type="RefSeq" id="WP_184363006.1">
    <property type="nucleotide sequence ID" value="NZ_BAAAKM010000022.1"/>
</dbReference>
<sequence>MARRTHRNHGSASRDDLSGNRSGNRRSGNRRRLSQNFLNDPGTARWVVRLAEVDPDDLVVEVGPGDGAITRFLAPEARRVLAHELDPRLAARLADRYRDPALGVRVVHGDFTRARPPREPFAVVGNIPYSRTADIVRWCLDAPELTSATLVTQLEYARKRTGAYGRWSRLTVLTWPWWSWRLAGRIGRDRFRPEPRVDAGVLVLRRRAEALVPWERRGEYRRMVELGFGGVGGSLSASLRRVYPAGRVVAALGVAGVAPSTPVGLVNPNQWVAVFRALAG</sequence>
<dbReference type="PROSITE" id="PS01131">
    <property type="entry name" value="RRNA_A_DIMETH"/>
    <property type="match status" value="1"/>
</dbReference>
<protein>
    <submittedName>
        <fullName evidence="8">23S rRNA (Adenine-N6)-dimethyltransferase</fullName>
        <ecNumber evidence="8">2.1.1.184</ecNumber>
    </submittedName>
</protein>
<gene>
    <name evidence="8" type="ORF">HNR07_001236</name>
</gene>
<dbReference type="PANTHER" id="PTHR11727:SF7">
    <property type="entry name" value="DIMETHYLADENOSINE TRANSFERASE-RELATED"/>
    <property type="match status" value="1"/>
</dbReference>
<dbReference type="Proteomes" id="UP000579647">
    <property type="component" value="Unassembled WGS sequence"/>
</dbReference>
<dbReference type="PROSITE" id="PS51689">
    <property type="entry name" value="SAM_RNA_A_N6_MT"/>
    <property type="match status" value="1"/>
</dbReference>
<dbReference type="NCBIfam" id="NF000499">
    <property type="entry name" value="Erm23S_rRNA_broad"/>
    <property type="match status" value="1"/>
</dbReference>
<comment type="similarity">
    <text evidence="5">Belongs to the class I-like SAM-binding methyltransferase superfamily. rRNA adenine N(6)-methyltransferase family.</text>
</comment>
<feature type="binding site" evidence="5">
    <location>
        <position position="126"/>
    </location>
    <ligand>
        <name>S-adenosyl-L-methionine</name>
        <dbReference type="ChEBI" id="CHEBI:59789"/>
    </ligand>
</feature>
<evidence type="ECO:0000259" key="7">
    <source>
        <dbReference type="SMART" id="SM00650"/>
    </source>
</evidence>